<protein>
    <submittedName>
        <fullName evidence="2">Uncharacterized protein</fullName>
    </submittedName>
</protein>
<dbReference type="EMBL" id="JAQOWY010000179">
    <property type="protein sequence ID" value="KAK1848162.1"/>
    <property type="molecule type" value="Genomic_DNA"/>
</dbReference>
<sequence length="193" mass="21099">MSIAGDVDSSVKRNAAALQAWRRMPKTEDKKAFDGRISDIALSLISETWLARGSKTARTAQDRAPRHDGNSGTNPSVADRGERGSHRGAPKDREVSLDGPQTDREARGRHSERSIRPNNSQEIWLLNLDRSLAVSCASRRPPADDSWKDVGVATQDKHLETQWRSGGQDARRSGLCGAAVNDACPRPISHLSI</sequence>
<accession>A0AAD9EHZ2</accession>
<evidence type="ECO:0000313" key="2">
    <source>
        <dbReference type="EMBL" id="KAK1848162.1"/>
    </source>
</evidence>
<dbReference type="Proteomes" id="UP001243330">
    <property type="component" value="Unassembled WGS sequence"/>
</dbReference>
<evidence type="ECO:0000313" key="3">
    <source>
        <dbReference type="Proteomes" id="UP001243330"/>
    </source>
</evidence>
<feature type="compositionally biased region" description="Basic and acidic residues" evidence="1">
    <location>
        <begin position="60"/>
        <end position="69"/>
    </location>
</feature>
<proteinExistence type="predicted"/>
<gene>
    <name evidence="2" type="ORF">CCHR01_09210</name>
</gene>
<keyword evidence="3" id="KW-1185">Reference proteome</keyword>
<comment type="caution">
    <text evidence="2">The sequence shown here is derived from an EMBL/GenBank/DDBJ whole genome shotgun (WGS) entry which is preliminary data.</text>
</comment>
<evidence type="ECO:0000256" key="1">
    <source>
        <dbReference type="SAM" id="MobiDB-lite"/>
    </source>
</evidence>
<feature type="compositionally biased region" description="Basic and acidic residues" evidence="1">
    <location>
        <begin position="79"/>
        <end position="115"/>
    </location>
</feature>
<name>A0AAD9EHZ2_9PEZI</name>
<feature type="region of interest" description="Disordered" evidence="1">
    <location>
        <begin position="52"/>
        <end position="116"/>
    </location>
</feature>
<reference evidence="2" key="1">
    <citation type="submission" date="2023-01" db="EMBL/GenBank/DDBJ databases">
        <title>Colletotrichum chrysophilum M932 genome sequence.</title>
        <authorList>
            <person name="Baroncelli R."/>
        </authorList>
    </citation>
    <scope>NUCLEOTIDE SEQUENCE</scope>
    <source>
        <strain evidence="2">M932</strain>
    </source>
</reference>
<dbReference type="AlphaFoldDB" id="A0AAD9EHZ2"/>
<organism evidence="2 3">
    <name type="scientific">Colletotrichum chrysophilum</name>
    <dbReference type="NCBI Taxonomy" id="1836956"/>
    <lineage>
        <taxon>Eukaryota</taxon>
        <taxon>Fungi</taxon>
        <taxon>Dikarya</taxon>
        <taxon>Ascomycota</taxon>
        <taxon>Pezizomycotina</taxon>
        <taxon>Sordariomycetes</taxon>
        <taxon>Hypocreomycetidae</taxon>
        <taxon>Glomerellales</taxon>
        <taxon>Glomerellaceae</taxon>
        <taxon>Colletotrichum</taxon>
        <taxon>Colletotrichum gloeosporioides species complex</taxon>
    </lineage>
</organism>